<feature type="domain" description="Immunity protein 30" evidence="1">
    <location>
        <begin position="13"/>
        <end position="113"/>
    </location>
</feature>
<dbReference type="RefSeq" id="WP_124220915.1">
    <property type="nucleotide sequence ID" value="NZ_RKRF01000008.1"/>
</dbReference>
<sequence length="156" mass="17934">MDINRLTQILIDNRSLKNQKEILAFENAISRILSLNDLNHIENLCLGFDDATENDEVMFGLIHAVEGYDKVFGSEQSLKKLSESLRYMLPHAKEWAKTFHKRILNHKPSCKIYAKVILQGDVNVRKIVVQLVTEIKERNPTKFGASVDEFISYVSK</sequence>
<organism evidence="2 3">
    <name type="scientific">Aquisalibacillus elongatus</name>
    <dbReference type="NCBI Taxonomy" id="485577"/>
    <lineage>
        <taxon>Bacteria</taxon>
        <taxon>Bacillati</taxon>
        <taxon>Bacillota</taxon>
        <taxon>Bacilli</taxon>
        <taxon>Bacillales</taxon>
        <taxon>Bacillaceae</taxon>
        <taxon>Aquisalibacillus</taxon>
    </lineage>
</organism>
<dbReference type="Proteomes" id="UP000276443">
    <property type="component" value="Unassembled WGS sequence"/>
</dbReference>
<reference evidence="2 3" key="1">
    <citation type="submission" date="2018-11" db="EMBL/GenBank/DDBJ databases">
        <title>Genomic Encyclopedia of Type Strains, Phase IV (KMG-IV): sequencing the most valuable type-strain genomes for metagenomic binning, comparative biology and taxonomic classification.</title>
        <authorList>
            <person name="Goeker M."/>
        </authorList>
    </citation>
    <scope>NUCLEOTIDE SEQUENCE [LARGE SCALE GENOMIC DNA]</scope>
    <source>
        <strain evidence="2 3">DSM 18090</strain>
    </source>
</reference>
<protein>
    <submittedName>
        <fullName evidence="2">Immunity protein 30 of polymorphic toxin system</fullName>
    </submittedName>
</protein>
<accession>A0A3N5C3W4</accession>
<dbReference type="Pfam" id="PF15565">
    <property type="entry name" value="Imm30"/>
    <property type="match status" value="1"/>
</dbReference>
<dbReference type="InterPro" id="IPR029084">
    <property type="entry name" value="Imm30"/>
</dbReference>
<name>A0A3N5C3W4_9BACI</name>
<dbReference type="EMBL" id="RKRF01000008">
    <property type="protein sequence ID" value="RPF54152.1"/>
    <property type="molecule type" value="Genomic_DNA"/>
</dbReference>
<evidence type="ECO:0000259" key="1">
    <source>
        <dbReference type="Pfam" id="PF15565"/>
    </source>
</evidence>
<keyword evidence="3" id="KW-1185">Reference proteome</keyword>
<proteinExistence type="predicted"/>
<gene>
    <name evidence="2" type="ORF">EDC24_1343</name>
</gene>
<evidence type="ECO:0000313" key="3">
    <source>
        <dbReference type="Proteomes" id="UP000276443"/>
    </source>
</evidence>
<evidence type="ECO:0000313" key="2">
    <source>
        <dbReference type="EMBL" id="RPF54152.1"/>
    </source>
</evidence>
<comment type="caution">
    <text evidence="2">The sequence shown here is derived from an EMBL/GenBank/DDBJ whole genome shotgun (WGS) entry which is preliminary data.</text>
</comment>
<dbReference type="OrthoDB" id="7009327at2"/>
<dbReference type="AlphaFoldDB" id="A0A3N5C3W4"/>